<dbReference type="AlphaFoldDB" id="A0A1D2MYI6"/>
<feature type="region of interest" description="Disordered" evidence="1">
    <location>
        <begin position="34"/>
        <end position="55"/>
    </location>
</feature>
<feature type="region of interest" description="Disordered" evidence="1">
    <location>
        <begin position="295"/>
        <end position="315"/>
    </location>
</feature>
<dbReference type="Gene3D" id="2.30.30.140">
    <property type="match status" value="1"/>
</dbReference>
<proteinExistence type="predicted"/>
<keyword evidence="3" id="KW-1185">Reference proteome</keyword>
<protein>
    <submittedName>
        <fullName evidence="2">Uncharacterized protein</fullName>
    </submittedName>
</protein>
<evidence type="ECO:0000256" key="1">
    <source>
        <dbReference type="SAM" id="MobiDB-lite"/>
    </source>
</evidence>
<reference evidence="2 3" key="1">
    <citation type="journal article" date="2016" name="Genome Biol. Evol.">
        <title>Gene Family Evolution Reflects Adaptation to Soil Environmental Stressors in the Genome of the Collembolan Orchesella cincta.</title>
        <authorList>
            <person name="Faddeeva-Vakhrusheva A."/>
            <person name="Derks M.F."/>
            <person name="Anvar S.Y."/>
            <person name="Agamennone V."/>
            <person name="Suring W."/>
            <person name="Smit S."/>
            <person name="van Straalen N.M."/>
            <person name="Roelofs D."/>
        </authorList>
    </citation>
    <scope>NUCLEOTIDE SEQUENCE [LARGE SCALE GENOMIC DNA]</scope>
    <source>
        <tissue evidence="2">Mixed pool</tissue>
    </source>
</reference>
<feature type="compositionally biased region" description="Low complexity" evidence="1">
    <location>
        <begin position="99"/>
        <end position="116"/>
    </location>
</feature>
<evidence type="ECO:0000313" key="3">
    <source>
        <dbReference type="Proteomes" id="UP000094527"/>
    </source>
</evidence>
<name>A0A1D2MYI6_ORCCI</name>
<dbReference type="SUPFAM" id="SSF63748">
    <property type="entry name" value="Tudor/PWWP/MBT"/>
    <property type="match status" value="1"/>
</dbReference>
<sequence length="315" mass="34581">MQCLILQCRPIIYNPTGKGGHTIGVSRNVSPSPFNAAQRESIPATEIEETPSKAPEQGPIAYENPQNDLLAAVGLTLKNSTALKPGIPCTITSANEAESSTLNSSQNNGSSSSEASFGDDCPAPNLEERRPLRSWFRSTIRAKESEAPVNVTSLEKRETSWGIIAPVGLVFARWEDDWFYSAKVKCSGELPNRWVIVFDDGVEYTAYTSDILPVSILGEGTIVNYPADSVRPRDGTIIGQQVEWNSAAKPFSVKYALQLQGQKEPIWAKRSELCFTETIATRLQIQYELAKQAQAKAEKISTSNGRKTREGNKKK</sequence>
<evidence type="ECO:0000313" key="2">
    <source>
        <dbReference type="EMBL" id="ODM98109.1"/>
    </source>
</evidence>
<accession>A0A1D2MYI6</accession>
<comment type="caution">
    <text evidence="2">The sequence shown here is derived from an EMBL/GenBank/DDBJ whole genome shotgun (WGS) entry which is preliminary data.</text>
</comment>
<dbReference type="EMBL" id="LJIJ01000381">
    <property type="protein sequence ID" value="ODM98109.1"/>
    <property type="molecule type" value="Genomic_DNA"/>
</dbReference>
<dbReference type="CDD" id="cd04508">
    <property type="entry name" value="Tudor_SF"/>
    <property type="match status" value="1"/>
</dbReference>
<dbReference type="Proteomes" id="UP000094527">
    <property type="component" value="Unassembled WGS sequence"/>
</dbReference>
<organism evidence="2 3">
    <name type="scientific">Orchesella cincta</name>
    <name type="common">Springtail</name>
    <name type="synonym">Podura cincta</name>
    <dbReference type="NCBI Taxonomy" id="48709"/>
    <lineage>
        <taxon>Eukaryota</taxon>
        <taxon>Metazoa</taxon>
        <taxon>Ecdysozoa</taxon>
        <taxon>Arthropoda</taxon>
        <taxon>Hexapoda</taxon>
        <taxon>Collembola</taxon>
        <taxon>Entomobryomorpha</taxon>
        <taxon>Entomobryoidea</taxon>
        <taxon>Orchesellidae</taxon>
        <taxon>Orchesellinae</taxon>
        <taxon>Orchesella</taxon>
    </lineage>
</organism>
<feature type="region of interest" description="Disordered" evidence="1">
    <location>
        <begin position="98"/>
        <end position="126"/>
    </location>
</feature>
<gene>
    <name evidence="2" type="ORF">Ocin01_08577</name>
</gene>